<sequence length="164" mass="18632">MITLKVSSHVQVLRFFGKVLLTGPGKLNGDMETRITVWSFGKVSKVINSPLTWTDRSCWEKDAYFADADQRLSCGRYNGLRRRHHCESRAQESGSCWKLGTNYGKSASALGYDGLVEPLPELFQHSAWWEIIVNPWLPDLTQDCLRAHSIPVQALPRRKAPMPF</sequence>
<evidence type="ECO:0000313" key="2">
    <source>
        <dbReference type="Proteomes" id="UP000800092"/>
    </source>
</evidence>
<name>A0A6A6H5S1_VIRVR</name>
<keyword evidence="2" id="KW-1185">Reference proteome</keyword>
<reference evidence="1" key="1">
    <citation type="journal article" date="2020" name="Stud. Mycol.">
        <title>101 Dothideomycetes genomes: a test case for predicting lifestyles and emergence of pathogens.</title>
        <authorList>
            <person name="Haridas S."/>
            <person name="Albert R."/>
            <person name="Binder M."/>
            <person name="Bloem J."/>
            <person name="Labutti K."/>
            <person name="Salamov A."/>
            <person name="Andreopoulos B."/>
            <person name="Baker S."/>
            <person name="Barry K."/>
            <person name="Bills G."/>
            <person name="Bluhm B."/>
            <person name="Cannon C."/>
            <person name="Castanera R."/>
            <person name="Culley D."/>
            <person name="Daum C."/>
            <person name="Ezra D."/>
            <person name="Gonzalez J."/>
            <person name="Henrissat B."/>
            <person name="Kuo A."/>
            <person name="Liang C."/>
            <person name="Lipzen A."/>
            <person name="Lutzoni F."/>
            <person name="Magnuson J."/>
            <person name="Mondo S."/>
            <person name="Nolan M."/>
            <person name="Ohm R."/>
            <person name="Pangilinan J."/>
            <person name="Park H.-J."/>
            <person name="Ramirez L."/>
            <person name="Alfaro M."/>
            <person name="Sun H."/>
            <person name="Tritt A."/>
            <person name="Yoshinaga Y."/>
            <person name="Zwiers L.-H."/>
            <person name="Turgeon B."/>
            <person name="Goodwin S."/>
            <person name="Spatafora J."/>
            <person name="Crous P."/>
            <person name="Grigoriev I."/>
        </authorList>
    </citation>
    <scope>NUCLEOTIDE SEQUENCE</scope>
    <source>
        <strain evidence="1">Tuck. ex Michener</strain>
    </source>
</reference>
<accession>A0A6A6H5S1</accession>
<evidence type="ECO:0000313" key="1">
    <source>
        <dbReference type="EMBL" id="KAF2233168.1"/>
    </source>
</evidence>
<organism evidence="1 2">
    <name type="scientific">Viridothelium virens</name>
    <name type="common">Speckled blister lichen</name>
    <name type="synonym">Trypethelium virens</name>
    <dbReference type="NCBI Taxonomy" id="1048519"/>
    <lineage>
        <taxon>Eukaryota</taxon>
        <taxon>Fungi</taxon>
        <taxon>Dikarya</taxon>
        <taxon>Ascomycota</taxon>
        <taxon>Pezizomycotina</taxon>
        <taxon>Dothideomycetes</taxon>
        <taxon>Dothideomycetes incertae sedis</taxon>
        <taxon>Trypetheliales</taxon>
        <taxon>Trypetheliaceae</taxon>
        <taxon>Viridothelium</taxon>
    </lineage>
</organism>
<gene>
    <name evidence="1" type="ORF">EV356DRAFT_216997</name>
</gene>
<protein>
    <submittedName>
        <fullName evidence="1">Uncharacterized protein</fullName>
    </submittedName>
</protein>
<dbReference type="EMBL" id="ML991809">
    <property type="protein sequence ID" value="KAF2233168.1"/>
    <property type="molecule type" value="Genomic_DNA"/>
</dbReference>
<dbReference type="AlphaFoldDB" id="A0A6A6H5S1"/>
<dbReference type="Proteomes" id="UP000800092">
    <property type="component" value="Unassembled WGS sequence"/>
</dbReference>
<proteinExistence type="predicted"/>